<dbReference type="SUPFAM" id="SSF54593">
    <property type="entry name" value="Glyoxalase/Bleomycin resistance protein/Dihydroxybiphenyl dioxygenase"/>
    <property type="match status" value="1"/>
</dbReference>
<proteinExistence type="predicted"/>
<dbReference type="PROSITE" id="PS51819">
    <property type="entry name" value="VOC"/>
    <property type="match status" value="1"/>
</dbReference>
<dbReference type="GO" id="GO:0004803">
    <property type="term" value="F:transposase activity"/>
    <property type="evidence" value="ECO:0007669"/>
    <property type="project" value="InterPro"/>
</dbReference>
<dbReference type="Pfam" id="PF00903">
    <property type="entry name" value="Glyoxalase"/>
    <property type="match status" value="1"/>
</dbReference>
<dbReference type="InterPro" id="IPR037523">
    <property type="entry name" value="VOC_core"/>
</dbReference>
<dbReference type="AlphaFoldDB" id="A0A2A2I2M9"/>
<dbReference type="Proteomes" id="UP000218332">
    <property type="component" value="Unassembled WGS sequence"/>
</dbReference>
<dbReference type="InterPro" id="IPR002514">
    <property type="entry name" value="Transposase_8"/>
</dbReference>
<dbReference type="CDD" id="cd07251">
    <property type="entry name" value="VOC_like"/>
    <property type="match status" value="1"/>
</dbReference>
<keyword evidence="3" id="KW-1185">Reference proteome</keyword>
<gene>
    <name evidence="2" type="ORF">CF392_11815</name>
</gene>
<comment type="caution">
    <text evidence="2">The sequence shown here is derived from an EMBL/GenBank/DDBJ whole genome shotgun (WGS) entry which is preliminary data.</text>
</comment>
<dbReference type="InterPro" id="IPR029068">
    <property type="entry name" value="Glyas_Bleomycin-R_OHBP_Dase"/>
</dbReference>
<dbReference type="GO" id="GO:0003677">
    <property type="term" value="F:DNA binding"/>
    <property type="evidence" value="ECO:0007669"/>
    <property type="project" value="InterPro"/>
</dbReference>
<sequence>MTERGHRVSDVCRRLGVTSGSLYKWIKHYGDTDHQHQQISDQQAELRRGAPPSRRVSLHVRKGIMKPKISIVTLGVEDLDRATRFYGEGLGLPKYDFEGGNISFFSLEGTWLALYPREELAKDIGLPVPTQAGFSGITLAHNVASKSEVDAVLSQAVSAGAQLIKPAVEVFWGGYSGYFQDPEGHYWEVAYNPYQDLT</sequence>
<feature type="domain" description="VOC" evidence="1">
    <location>
        <begin position="68"/>
        <end position="192"/>
    </location>
</feature>
<accession>A0A2A2I2M9</accession>
<dbReference type="GO" id="GO:0006313">
    <property type="term" value="P:DNA transposition"/>
    <property type="evidence" value="ECO:0007669"/>
    <property type="project" value="InterPro"/>
</dbReference>
<dbReference type="PANTHER" id="PTHR36503">
    <property type="entry name" value="BLR2520 PROTEIN"/>
    <property type="match status" value="1"/>
</dbReference>
<protein>
    <recommendedName>
        <fullName evidence="1">VOC domain-containing protein</fullName>
    </recommendedName>
</protein>
<organism evidence="2 3">
    <name type="scientific">Tamilnaduibacter salinus</name>
    <dbReference type="NCBI Taxonomy" id="1484056"/>
    <lineage>
        <taxon>Bacteria</taxon>
        <taxon>Pseudomonadati</taxon>
        <taxon>Pseudomonadota</taxon>
        <taxon>Gammaproteobacteria</taxon>
        <taxon>Pseudomonadales</taxon>
        <taxon>Marinobacteraceae</taxon>
        <taxon>Tamilnaduibacter</taxon>
    </lineage>
</organism>
<dbReference type="InterPro" id="IPR004360">
    <property type="entry name" value="Glyas_Fos-R_dOase_dom"/>
</dbReference>
<dbReference type="PANTHER" id="PTHR36503:SF1">
    <property type="entry name" value="BLR2520 PROTEIN"/>
    <property type="match status" value="1"/>
</dbReference>
<name>A0A2A2I2M9_9GAMM</name>
<reference evidence="2 3" key="1">
    <citation type="submission" date="2017-07" db="EMBL/GenBank/DDBJ databases">
        <title>Tamlnaduibacter salinus (Mi-7) genome sequencing.</title>
        <authorList>
            <person name="Verma A."/>
            <person name="Krishnamurthi S."/>
        </authorList>
    </citation>
    <scope>NUCLEOTIDE SEQUENCE [LARGE SCALE GENOMIC DNA]</scope>
    <source>
        <strain evidence="2 3">Mi-7</strain>
    </source>
</reference>
<dbReference type="EMBL" id="NMPM01000069">
    <property type="protein sequence ID" value="PAV25283.1"/>
    <property type="molecule type" value="Genomic_DNA"/>
</dbReference>
<evidence type="ECO:0000259" key="1">
    <source>
        <dbReference type="PROSITE" id="PS51819"/>
    </source>
</evidence>
<evidence type="ECO:0000313" key="3">
    <source>
        <dbReference type="Proteomes" id="UP000218332"/>
    </source>
</evidence>
<dbReference type="Gene3D" id="3.10.180.10">
    <property type="entry name" value="2,3-Dihydroxybiphenyl 1,2-Dioxygenase, domain 1"/>
    <property type="match status" value="1"/>
</dbReference>
<evidence type="ECO:0000313" key="2">
    <source>
        <dbReference type="EMBL" id="PAV25283.1"/>
    </source>
</evidence>
<dbReference type="Pfam" id="PF01527">
    <property type="entry name" value="HTH_Tnp_1"/>
    <property type="match status" value="1"/>
</dbReference>